<evidence type="ECO:0000313" key="1">
    <source>
        <dbReference type="EMBL" id="JAH92146.1"/>
    </source>
</evidence>
<sequence length="103" mass="11517">MSISDGITNYTMYTIPPQDKEKLKTMFIILNYISNTCTNKESQDGETHFSEFSFWTKTGDGKSHSNGCLCSPALSCSSDTQRLTRAKWPCEHAASLKQRKALG</sequence>
<proteinExistence type="predicted"/>
<reference evidence="1" key="2">
    <citation type="journal article" date="2015" name="Fish Shellfish Immunol.">
        <title>Early steps in the European eel (Anguilla anguilla)-Vibrio vulnificus interaction in the gills: Role of the RtxA13 toxin.</title>
        <authorList>
            <person name="Callol A."/>
            <person name="Pajuelo D."/>
            <person name="Ebbesson L."/>
            <person name="Teles M."/>
            <person name="MacKenzie S."/>
            <person name="Amaro C."/>
        </authorList>
    </citation>
    <scope>NUCLEOTIDE SEQUENCE</scope>
</reference>
<name>A0A0E9WPC4_ANGAN</name>
<protein>
    <submittedName>
        <fullName evidence="1">Uncharacterized protein</fullName>
    </submittedName>
</protein>
<dbReference type="AlphaFoldDB" id="A0A0E9WPC4"/>
<organism evidence="1">
    <name type="scientific">Anguilla anguilla</name>
    <name type="common">European freshwater eel</name>
    <name type="synonym">Muraena anguilla</name>
    <dbReference type="NCBI Taxonomy" id="7936"/>
    <lineage>
        <taxon>Eukaryota</taxon>
        <taxon>Metazoa</taxon>
        <taxon>Chordata</taxon>
        <taxon>Craniata</taxon>
        <taxon>Vertebrata</taxon>
        <taxon>Euteleostomi</taxon>
        <taxon>Actinopterygii</taxon>
        <taxon>Neopterygii</taxon>
        <taxon>Teleostei</taxon>
        <taxon>Anguilliformes</taxon>
        <taxon>Anguillidae</taxon>
        <taxon>Anguilla</taxon>
    </lineage>
</organism>
<reference evidence="1" key="1">
    <citation type="submission" date="2014-11" db="EMBL/GenBank/DDBJ databases">
        <authorList>
            <person name="Amaro Gonzalez C."/>
        </authorList>
    </citation>
    <scope>NUCLEOTIDE SEQUENCE</scope>
</reference>
<dbReference type="EMBL" id="GBXM01016431">
    <property type="protein sequence ID" value="JAH92146.1"/>
    <property type="molecule type" value="Transcribed_RNA"/>
</dbReference>
<accession>A0A0E9WPC4</accession>